<dbReference type="CDD" id="cd05466">
    <property type="entry name" value="PBP2_LTTR_substrate"/>
    <property type="match status" value="1"/>
</dbReference>
<dbReference type="Pfam" id="PF03466">
    <property type="entry name" value="LysR_substrate"/>
    <property type="match status" value="1"/>
</dbReference>
<feature type="domain" description="HTH lysR-type" evidence="5">
    <location>
        <begin position="20"/>
        <end position="77"/>
    </location>
</feature>
<dbReference type="InterPro" id="IPR036388">
    <property type="entry name" value="WH-like_DNA-bd_sf"/>
</dbReference>
<protein>
    <submittedName>
        <fullName evidence="6">LysR family transcriptional regulator</fullName>
    </submittedName>
</protein>
<keyword evidence="4" id="KW-0804">Transcription</keyword>
<evidence type="ECO:0000313" key="7">
    <source>
        <dbReference type="Proteomes" id="UP001222118"/>
    </source>
</evidence>
<dbReference type="Gene3D" id="3.40.190.10">
    <property type="entry name" value="Periplasmic binding protein-like II"/>
    <property type="match status" value="2"/>
</dbReference>
<dbReference type="InterPro" id="IPR000847">
    <property type="entry name" value="LysR_HTH_N"/>
</dbReference>
<comment type="similarity">
    <text evidence="1">Belongs to the LysR transcriptional regulatory family.</text>
</comment>
<evidence type="ECO:0000256" key="1">
    <source>
        <dbReference type="ARBA" id="ARBA00009437"/>
    </source>
</evidence>
<name>A0ABY7YT82_9HYPH</name>
<evidence type="ECO:0000256" key="4">
    <source>
        <dbReference type="ARBA" id="ARBA00023163"/>
    </source>
</evidence>
<dbReference type="Proteomes" id="UP001222118">
    <property type="component" value="Chromosome"/>
</dbReference>
<keyword evidence="2" id="KW-0805">Transcription regulation</keyword>
<dbReference type="PROSITE" id="PS50931">
    <property type="entry name" value="HTH_LYSR"/>
    <property type="match status" value="1"/>
</dbReference>
<dbReference type="RefSeq" id="WP_282210071.1">
    <property type="nucleotide sequence ID" value="NZ_CP118247.1"/>
</dbReference>
<dbReference type="SUPFAM" id="SSF46785">
    <property type="entry name" value="Winged helix' DNA-binding domain"/>
    <property type="match status" value="1"/>
</dbReference>
<dbReference type="Pfam" id="PF00126">
    <property type="entry name" value="HTH_1"/>
    <property type="match status" value="1"/>
</dbReference>
<evidence type="ECO:0000259" key="5">
    <source>
        <dbReference type="PROSITE" id="PS50931"/>
    </source>
</evidence>
<sequence>MTNARKSLLVAAKSARGGAMRILDMTTFVALARHRHFGRAAKELHTTQPAISIRLAAMEQEFGCQLIQRSGRSFSLTAAGETVLETFSAILSSYDALKHDLADGETHTNRVVRIGAIDSISSTWMTPFVERLHETFPTLKIELTVEGTKNLVEGMNKGEFDVIFALDPAIGNTFRSFTSCILQMTWAGSPRIIDPDHKYSVDDLARMPIITFPKDTPPYRMVAPYFQDEQILAGKLTSSNSLYSIINLLIDGFGVGAIPSVTILRELQMGLLHPIQVTKRFPPMPIIGTYQATTDIDLIRRVVEQSRMSAALFCASVDPNMAWVD</sequence>
<keyword evidence="3" id="KW-0238">DNA-binding</keyword>
<gene>
    <name evidence="6" type="ORF">PSQ90_09405</name>
</gene>
<keyword evidence="7" id="KW-1185">Reference proteome</keyword>
<proteinExistence type="inferred from homology"/>
<evidence type="ECO:0000256" key="3">
    <source>
        <dbReference type="ARBA" id="ARBA00023125"/>
    </source>
</evidence>
<organism evidence="6 7">
    <name type="scientific">Devosia rhodophyticola</name>
    <dbReference type="NCBI Taxonomy" id="3026423"/>
    <lineage>
        <taxon>Bacteria</taxon>
        <taxon>Pseudomonadati</taxon>
        <taxon>Pseudomonadota</taxon>
        <taxon>Alphaproteobacteria</taxon>
        <taxon>Hyphomicrobiales</taxon>
        <taxon>Devosiaceae</taxon>
        <taxon>Devosia</taxon>
    </lineage>
</organism>
<reference evidence="6 7" key="1">
    <citation type="submission" date="2023-02" db="EMBL/GenBank/DDBJ databases">
        <title>Devosia chondri sp. nov., isolated from the phycosphere of marine algae.</title>
        <authorList>
            <person name="Kim J.M."/>
            <person name="Lee J.K."/>
            <person name="Choi B.J."/>
            <person name="Bayburt H."/>
            <person name="Jeon C.O."/>
        </authorList>
    </citation>
    <scope>NUCLEOTIDE SEQUENCE [LARGE SCALE GENOMIC DNA]</scope>
    <source>
        <strain evidence="6 7">G2-5</strain>
    </source>
</reference>
<accession>A0ABY7YT82</accession>
<dbReference type="PRINTS" id="PR00039">
    <property type="entry name" value="HTHLYSR"/>
</dbReference>
<dbReference type="InterPro" id="IPR036390">
    <property type="entry name" value="WH_DNA-bd_sf"/>
</dbReference>
<dbReference type="InterPro" id="IPR005119">
    <property type="entry name" value="LysR_subst-bd"/>
</dbReference>
<dbReference type="PANTHER" id="PTHR30126">
    <property type="entry name" value="HTH-TYPE TRANSCRIPTIONAL REGULATOR"/>
    <property type="match status" value="1"/>
</dbReference>
<evidence type="ECO:0000313" key="6">
    <source>
        <dbReference type="EMBL" id="WDR04550.1"/>
    </source>
</evidence>
<dbReference type="PANTHER" id="PTHR30126:SF77">
    <property type="entry name" value="TRANSCRIPTIONAL REGULATORY PROTEIN"/>
    <property type="match status" value="1"/>
</dbReference>
<evidence type="ECO:0000256" key="2">
    <source>
        <dbReference type="ARBA" id="ARBA00023015"/>
    </source>
</evidence>
<dbReference type="EMBL" id="CP118247">
    <property type="protein sequence ID" value="WDR04550.1"/>
    <property type="molecule type" value="Genomic_DNA"/>
</dbReference>
<dbReference type="SUPFAM" id="SSF53850">
    <property type="entry name" value="Periplasmic binding protein-like II"/>
    <property type="match status" value="1"/>
</dbReference>
<dbReference type="Gene3D" id="1.10.10.10">
    <property type="entry name" value="Winged helix-like DNA-binding domain superfamily/Winged helix DNA-binding domain"/>
    <property type="match status" value="1"/>
</dbReference>